<proteinExistence type="predicted"/>
<evidence type="ECO:0000313" key="2">
    <source>
        <dbReference type="Proteomes" id="UP000002280"/>
    </source>
</evidence>
<dbReference type="Ensembl" id="ENSMODT00000080675.1">
    <property type="protein sequence ID" value="ENSMODP00000043504.1"/>
    <property type="gene ID" value="ENSMODG00000042788.1"/>
</dbReference>
<dbReference type="InParanoid" id="A0A5F8G7T1"/>
<evidence type="ECO:0000313" key="1">
    <source>
        <dbReference type="Ensembl" id="ENSMODP00000043504.1"/>
    </source>
</evidence>
<sequence length="82" mass="9460">EQGLLGNSPEEGVLRTETQKGVEGGIVSLEYDYMKKGSTNGISMVLTDYVLLKNCIPYKEFKLEWRQKYHIEMEIPQITFPF</sequence>
<reference evidence="1 2" key="1">
    <citation type="journal article" date="2007" name="Nature">
        <title>Genome of the marsupial Monodelphis domestica reveals innovation in non-coding sequences.</title>
        <authorList>
            <person name="Mikkelsen T.S."/>
            <person name="Wakefield M.J."/>
            <person name="Aken B."/>
            <person name="Amemiya C.T."/>
            <person name="Chang J.L."/>
            <person name="Duke S."/>
            <person name="Garber M."/>
            <person name="Gentles A.J."/>
            <person name="Goodstadt L."/>
            <person name="Heger A."/>
            <person name="Jurka J."/>
            <person name="Kamal M."/>
            <person name="Mauceli E."/>
            <person name="Searle S.M."/>
            <person name="Sharpe T."/>
            <person name="Baker M.L."/>
            <person name="Batzer M.A."/>
            <person name="Benos P.V."/>
            <person name="Belov K."/>
            <person name="Clamp M."/>
            <person name="Cook A."/>
            <person name="Cuff J."/>
            <person name="Das R."/>
            <person name="Davidow L."/>
            <person name="Deakin J.E."/>
            <person name="Fazzari M.J."/>
            <person name="Glass J.L."/>
            <person name="Grabherr M."/>
            <person name="Greally J.M."/>
            <person name="Gu W."/>
            <person name="Hore T.A."/>
            <person name="Huttley G.A."/>
            <person name="Kleber M."/>
            <person name="Jirtle R.L."/>
            <person name="Koina E."/>
            <person name="Lee J.T."/>
            <person name="Mahony S."/>
            <person name="Marra M.A."/>
            <person name="Miller R.D."/>
            <person name="Nicholls R.D."/>
            <person name="Oda M."/>
            <person name="Papenfuss A.T."/>
            <person name="Parra Z.E."/>
            <person name="Pollock D.D."/>
            <person name="Ray D.A."/>
            <person name="Schein J.E."/>
            <person name="Speed T.P."/>
            <person name="Thompson K."/>
            <person name="VandeBerg J.L."/>
            <person name="Wade C.M."/>
            <person name="Walker J.A."/>
            <person name="Waters P.D."/>
            <person name="Webber C."/>
            <person name="Weidman J.R."/>
            <person name="Xie X."/>
            <person name="Zody M.C."/>
            <person name="Baldwin J."/>
            <person name="Abdouelleil A."/>
            <person name="Abdulkadir J."/>
            <person name="Abebe A."/>
            <person name="Abera B."/>
            <person name="Abreu J."/>
            <person name="Acer S.C."/>
            <person name="Aftuck L."/>
            <person name="Alexander A."/>
            <person name="An P."/>
            <person name="Anderson E."/>
            <person name="Anderson S."/>
            <person name="Arachi H."/>
            <person name="Azer M."/>
            <person name="Bachantsang P."/>
            <person name="Barry A."/>
            <person name="Bayul T."/>
            <person name="Berlin A."/>
            <person name="Bessette D."/>
            <person name="Bloom T."/>
            <person name="Bloom T."/>
            <person name="Boguslavskiy L."/>
            <person name="Bonnet C."/>
            <person name="Boukhgalter B."/>
            <person name="Bourzgui I."/>
            <person name="Brown A."/>
            <person name="Cahill P."/>
            <person name="Channer S."/>
            <person name="Cheshatsang Y."/>
            <person name="Chuda L."/>
            <person name="Citroen M."/>
            <person name="Collymore A."/>
            <person name="Cooke P."/>
            <person name="Costello M."/>
            <person name="D'Aco K."/>
            <person name="Daza R."/>
            <person name="De Haan G."/>
            <person name="DeGray S."/>
            <person name="DeMaso C."/>
            <person name="Dhargay N."/>
            <person name="Dooley K."/>
            <person name="Dooley E."/>
            <person name="Doricent M."/>
            <person name="Dorje P."/>
            <person name="Dorjee K."/>
            <person name="Dupes A."/>
            <person name="Elong R."/>
            <person name="Falk J."/>
            <person name="Farina A."/>
            <person name="Faro S."/>
            <person name="Ferguson D."/>
            <person name="Fisher S."/>
            <person name="Foley C.D."/>
            <person name="Franke A."/>
            <person name="Friedrich D."/>
            <person name="Gadbois L."/>
            <person name="Gearin G."/>
            <person name="Gearin C.R."/>
            <person name="Giannoukos G."/>
            <person name="Goode T."/>
            <person name="Graham J."/>
            <person name="Grandbois E."/>
            <person name="Grewal S."/>
            <person name="Gyaltsen K."/>
            <person name="Hafez N."/>
            <person name="Hagos B."/>
            <person name="Hall J."/>
            <person name="Henson C."/>
            <person name="Hollinger A."/>
            <person name="Honan T."/>
            <person name="Huard M.D."/>
            <person name="Hughes L."/>
            <person name="Hurhula B."/>
            <person name="Husby M.E."/>
            <person name="Kamat A."/>
            <person name="Kanga B."/>
            <person name="Kashin S."/>
            <person name="Khazanovich D."/>
            <person name="Kisner P."/>
            <person name="Lance K."/>
            <person name="Lara M."/>
            <person name="Lee W."/>
            <person name="Lennon N."/>
            <person name="Letendre F."/>
            <person name="LeVine R."/>
            <person name="Lipovsky A."/>
            <person name="Liu X."/>
            <person name="Liu J."/>
            <person name="Liu S."/>
            <person name="Lokyitsang T."/>
            <person name="Lokyitsang Y."/>
            <person name="Lubonja R."/>
            <person name="Lui A."/>
            <person name="MacDonald P."/>
            <person name="Magnisalis V."/>
            <person name="Maru K."/>
            <person name="Matthews C."/>
            <person name="McCusker W."/>
            <person name="McDonough S."/>
            <person name="Mehta T."/>
            <person name="Meldrim J."/>
            <person name="Meneus L."/>
            <person name="Mihai O."/>
            <person name="Mihalev A."/>
            <person name="Mihova T."/>
            <person name="Mittelman R."/>
            <person name="Mlenga V."/>
            <person name="Montmayeur A."/>
            <person name="Mulrain L."/>
            <person name="Navidi A."/>
            <person name="Naylor J."/>
            <person name="Negash T."/>
            <person name="Nguyen T."/>
            <person name="Nguyen N."/>
            <person name="Nicol R."/>
            <person name="Norbu C."/>
            <person name="Norbu N."/>
            <person name="Novod N."/>
            <person name="O'Neill B."/>
            <person name="Osman S."/>
            <person name="Markiewicz E."/>
            <person name="Oyono O.L."/>
            <person name="Patti C."/>
            <person name="Phunkhang P."/>
            <person name="Pierre F."/>
            <person name="Priest M."/>
            <person name="Raghuraman S."/>
            <person name="Rege F."/>
            <person name="Reyes R."/>
            <person name="Rise C."/>
            <person name="Rogov P."/>
            <person name="Ross K."/>
            <person name="Ryan E."/>
            <person name="Settipalli S."/>
            <person name="Shea T."/>
            <person name="Sherpa N."/>
            <person name="Shi L."/>
            <person name="Shih D."/>
            <person name="Sparrow T."/>
            <person name="Spaulding J."/>
            <person name="Stalker J."/>
            <person name="Stange-Thomann N."/>
            <person name="Stavropoulos S."/>
            <person name="Stone C."/>
            <person name="Strader C."/>
            <person name="Tesfaye S."/>
            <person name="Thomson T."/>
            <person name="Thoulutsang Y."/>
            <person name="Thoulutsang D."/>
            <person name="Topham K."/>
            <person name="Topping I."/>
            <person name="Tsamla T."/>
            <person name="Vassiliev H."/>
            <person name="Vo A."/>
            <person name="Wangchuk T."/>
            <person name="Wangdi T."/>
            <person name="Weiand M."/>
            <person name="Wilkinson J."/>
            <person name="Wilson A."/>
            <person name="Yadav S."/>
            <person name="Young G."/>
            <person name="Yu Q."/>
            <person name="Zembek L."/>
            <person name="Zhong D."/>
            <person name="Zimmer A."/>
            <person name="Zwirko Z."/>
            <person name="Jaffe D.B."/>
            <person name="Alvarez P."/>
            <person name="Brockman W."/>
            <person name="Butler J."/>
            <person name="Chin C."/>
            <person name="Gnerre S."/>
            <person name="MacCallum I."/>
            <person name="Graves J.A."/>
            <person name="Ponting C.P."/>
            <person name="Breen M."/>
            <person name="Samollow P.B."/>
            <person name="Lander E.S."/>
            <person name="Lindblad-Toh K."/>
        </authorList>
    </citation>
    <scope>NUCLEOTIDE SEQUENCE [LARGE SCALE GENOMIC DNA]</scope>
</reference>
<reference evidence="1" key="3">
    <citation type="submission" date="2025-09" db="UniProtKB">
        <authorList>
            <consortium name="Ensembl"/>
        </authorList>
    </citation>
    <scope>IDENTIFICATION</scope>
</reference>
<protein>
    <submittedName>
        <fullName evidence="1">Uncharacterized protein</fullName>
    </submittedName>
</protein>
<name>A0A5F8G7T1_MONDO</name>
<dbReference type="Proteomes" id="UP000002280">
    <property type="component" value="Chromosome 1"/>
</dbReference>
<organism evidence="1 2">
    <name type="scientific">Monodelphis domestica</name>
    <name type="common">Gray short-tailed opossum</name>
    <dbReference type="NCBI Taxonomy" id="13616"/>
    <lineage>
        <taxon>Eukaryota</taxon>
        <taxon>Metazoa</taxon>
        <taxon>Chordata</taxon>
        <taxon>Craniata</taxon>
        <taxon>Vertebrata</taxon>
        <taxon>Euteleostomi</taxon>
        <taxon>Mammalia</taxon>
        <taxon>Metatheria</taxon>
        <taxon>Didelphimorphia</taxon>
        <taxon>Didelphidae</taxon>
        <taxon>Monodelphis</taxon>
    </lineage>
</organism>
<dbReference type="AlphaFoldDB" id="A0A5F8G7T1"/>
<reference evidence="1" key="2">
    <citation type="submission" date="2025-08" db="UniProtKB">
        <authorList>
            <consortium name="Ensembl"/>
        </authorList>
    </citation>
    <scope>IDENTIFICATION</scope>
</reference>
<dbReference type="Bgee" id="ENSMODG00000042788">
    <property type="expression patterns" value="Expressed in lung"/>
</dbReference>
<keyword evidence="2" id="KW-1185">Reference proteome</keyword>
<accession>A0A5F8G7T1</accession>